<evidence type="ECO:0008006" key="5">
    <source>
        <dbReference type="Google" id="ProtNLM"/>
    </source>
</evidence>
<keyword evidence="2" id="KW-0812">Transmembrane</keyword>
<accession>A0A2K4Y9J4</accession>
<dbReference type="Proteomes" id="UP000236318">
    <property type="component" value="Unassembled WGS sequence"/>
</dbReference>
<name>A0A2K4Y9J4_9MYCO</name>
<feature type="transmembrane region" description="Helical" evidence="2">
    <location>
        <begin position="73"/>
        <end position="96"/>
    </location>
</feature>
<keyword evidence="4" id="KW-1185">Reference proteome</keyword>
<dbReference type="EMBL" id="FXEG02000002">
    <property type="protein sequence ID" value="SOX53427.1"/>
    <property type="molecule type" value="Genomic_DNA"/>
</dbReference>
<sequence length="302" mass="31054">MGHLPDAASYTHLTLPTIPPPNFPPAVHSPPPNPSAPSPPGYGPPPGYGGPAKPQFSVGDAFSWAWNAFTKNAVALIVPTLVFGLLFAASSALNFVGQNMSSNVTPYDSSDYDFAFAANLSPTGMAVAGLGYVVSLIVTAYAQAAFFSGCLDLADGRAVSIGSFFKPRNLGMAFLAAILVSIVTSVGYAACFLPGIIVGIFTQFIILFVVDRGENAFKGFASGFSLVASNFLNALLVWLVTMATIIVGALLCGVGLVVAAPLVALILTYSYRKLSGGQVVPVQQPGYQPGPPAGPPPGPVSA</sequence>
<feature type="region of interest" description="Disordered" evidence="1">
    <location>
        <begin position="21"/>
        <end position="49"/>
    </location>
</feature>
<feature type="transmembrane region" description="Helical" evidence="2">
    <location>
        <begin position="245"/>
        <end position="267"/>
    </location>
</feature>
<evidence type="ECO:0000256" key="1">
    <source>
        <dbReference type="SAM" id="MobiDB-lite"/>
    </source>
</evidence>
<reference evidence="3" key="1">
    <citation type="submission" date="2018-01" db="EMBL/GenBank/DDBJ databases">
        <authorList>
            <consortium name="Urmite Genomes"/>
        </authorList>
    </citation>
    <scope>NUCLEOTIDE SEQUENCE [LARGE SCALE GENOMIC DNA]</scope>
    <source>
        <strain evidence="3">AFP003</strain>
    </source>
</reference>
<protein>
    <recommendedName>
        <fullName evidence="5">Proline and glycine rich transmembrane protein</fullName>
    </recommendedName>
</protein>
<keyword evidence="2" id="KW-0472">Membrane</keyword>
<proteinExistence type="predicted"/>
<evidence type="ECO:0000313" key="3">
    <source>
        <dbReference type="EMBL" id="SOX53427.1"/>
    </source>
</evidence>
<feature type="transmembrane region" description="Helical" evidence="2">
    <location>
        <begin position="217"/>
        <end position="239"/>
    </location>
</feature>
<dbReference type="AlphaFoldDB" id="A0A2K4Y9J4"/>
<gene>
    <name evidence="3" type="ORF">MAAFP003_2101</name>
</gene>
<comment type="caution">
    <text evidence="3">The sequence shown here is derived from an EMBL/GenBank/DDBJ whole genome shotgun (WGS) entry which is preliminary data.</text>
</comment>
<evidence type="ECO:0000313" key="4">
    <source>
        <dbReference type="Proteomes" id="UP000236318"/>
    </source>
</evidence>
<feature type="transmembrane region" description="Helical" evidence="2">
    <location>
        <begin position="169"/>
        <end position="186"/>
    </location>
</feature>
<feature type="transmembrane region" description="Helical" evidence="2">
    <location>
        <begin position="126"/>
        <end position="148"/>
    </location>
</feature>
<evidence type="ECO:0000256" key="2">
    <source>
        <dbReference type="SAM" id="Phobius"/>
    </source>
</evidence>
<keyword evidence="2" id="KW-1133">Transmembrane helix</keyword>
<feature type="compositionally biased region" description="Pro residues" evidence="1">
    <location>
        <begin position="21"/>
        <end position="48"/>
    </location>
</feature>
<organism evidence="3 4">
    <name type="scientific">Mycobacterium ahvazicum</name>
    <dbReference type="NCBI Taxonomy" id="1964395"/>
    <lineage>
        <taxon>Bacteria</taxon>
        <taxon>Bacillati</taxon>
        <taxon>Actinomycetota</taxon>
        <taxon>Actinomycetes</taxon>
        <taxon>Mycobacteriales</taxon>
        <taxon>Mycobacteriaceae</taxon>
        <taxon>Mycobacterium</taxon>
        <taxon>Mycobacterium simiae complex</taxon>
    </lineage>
</organism>